<keyword evidence="2" id="KW-1185">Reference proteome</keyword>
<proteinExistence type="predicted"/>
<organism evidence="1 2">
    <name type="scientific">Sesamum alatum</name>
    <dbReference type="NCBI Taxonomy" id="300844"/>
    <lineage>
        <taxon>Eukaryota</taxon>
        <taxon>Viridiplantae</taxon>
        <taxon>Streptophyta</taxon>
        <taxon>Embryophyta</taxon>
        <taxon>Tracheophyta</taxon>
        <taxon>Spermatophyta</taxon>
        <taxon>Magnoliopsida</taxon>
        <taxon>eudicotyledons</taxon>
        <taxon>Gunneridae</taxon>
        <taxon>Pentapetalae</taxon>
        <taxon>asterids</taxon>
        <taxon>lamiids</taxon>
        <taxon>Lamiales</taxon>
        <taxon>Pedaliaceae</taxon>
        <taxon>Sesamum</taxon>
    </lineage>
</organism>
<accession>A0AAE1XJJ3</accession>
<gene>
    <name evidence="1" type="ORF">Salat_2905800</name>
</gene>
<dbReference type="Proteomes" id="UP001293254">
    <property type="component" value="Unassembled WGS sequence"/>
</dbReference>
<name>A0AAE1XJJ3_9LAMI</name>
<dbReference type="EMBL" id="JACGWO010000013">
    <property type="protein sequence ID" value="KAK4412587.1"/>
    <property type="molecule type" value="Genomic_DNA"/>
</dbReference>
<reference evidence="1" key="2">
    <citation type="journal article" date="2024" name="Plant">
        <title>Genomic evolution and insights into agronomic trait innovations of Sesamum species.</title>
        <authorList>
            <person name="Miao H."/>
            <person name="Wang L."/>
            <person name="Qu L."/>
            <person name="Liu H."/>
            <person name="Sun Y."/>
            <person name="Le M."/>
            <person name="Wang Q."/>
            <person name="Wei S."/>
            <person name="Zheng Y."/>
            <person name="Lin W."/>
            <person name="Duan Y."/>
            <person name="Cao H."/>
            <person name="Xiong S."/>
            <person name="Wang X."/>
            <person name="Wei L."/>
            <person name="Li C."/>
            <person name="Ma Q."/>
            <person name="Ju M."/>
            <person name="Zhao R."/>
            <person name="Li G."/>
            <person name="Mu C."/>
            <person name="Tian Q."/>
            <person name="Mei H."/>
            <person name="Zhang T."/>
            <person name="Gao T."/>
            <person name="Zhang H."/>
        </authorList>
    </citation>
    <scope>NUCLEOTIDE SEQUENCE</scope>
    <source>
        <strain evidence="1">3651</strain>
    </source>
</reference>
<evidence type="ECO:0000313" key="2">
    <source>
        <dbReference type="Proteomes" id="UP001293254"/>
    </source>
</evidence>
<evidence type="ECO:0000313" key="1">
    <source>
        <dbReference type="EMBL" id="KAK4412587.1"/>
    </source>
</evidence>
<reference evidence="1" key="1">
    <citation type="submission" date="2020-06" db="EMBL/GenBank/DDBJ databases">
        <authorList>
            <person name="Li T."/>
            <person name="Hu X."/>
            <person name="Zhang T."/>
            <person name="Song X."/>
            <person name="Zhang H."/>
            <person name="Dai N."/>
            <person name="Sheng W."/>
            <person name="Hou X."/>
            <person name="Wei L."/>
        </authorList>
    </citation>
    <scope>NUCLEOTIDE SEQUENCE</scope>
    <source>
        <strain evidence="1">3651</strain>
        <tissue evidence="1">Leaf</tissue>
    </source>
</reference>
<sequence length="118" mass="13506">MTRARPSAAVRTMVNYTSVPPPSRPGQDQYLYTKKLREHYETFAFLISCPELFWERWNNTVFAPSEFWVAVASELPLAKAYKKYGEPNWLALRAIFTPPPENMIGPAPGEVIEVNDDN</sequence>
<protein>
    <submittedName>
        <fullName evidence="1">Uncharacterized protein</fullName>
    </submittedName>
</protein>
<dbReference type="AlphaFoldDB" id="A0AAE1XJJ3"/>
<comment type="caution">
    <text evidence="1">The sequence shown here is derived from an EMBL/GenBank/DDBJ whole genome shotgun (WGS) entry which is preliminary data.</text>
</comment>